<keyword evidence="1" id="KW-0863">Zinc-finger</keyword>
<protein>
    <submittedName>
        <fullName evidence="4">Telomere zinc finger-associated protein-like</fullName>
    </submittedName>
</protein>
<dbReference type="InterPro" id="IPR008598">
    <property type="entry name" value="Di19_Zn-bd"/>
</dbReference>
<evidence type="ECO:0000313" key="3">
    <source>
        <dbReference type="Proteomes" id="UP000504629"/>
    </source>
</evidence>
<dbReference type="OrthoDB" id="7849674at2759"/>
<accession>A0A6J2K7H3</accession>
<dbReference type="GeneID" id="114248490"/>
<evidence type="ECO:0000259" key="2">
    <source>
        <dbReference type="PROSITE" id="PS50157"/>
    </source>
</evidence>
<dbReference type="Gene3D" id="3.30.160.60">
    <property type="entry name" value="Classic Zinc Finger"/>
    <property type="match status" value="1"/>
</dbReference>
<dbReference type="Proteomes" id="UP000504629">
    <property type="component" value="Unplaced"/>
</dbReference>
<reference evidence="4" key="1">
    <citation type="submission" date="2025-08" db="UniProtKB">
        <authorList>
            <consortium name="RefSeq"/>
        </authorList>
    </citation>
    <scope>IDENTIFICATION</scope>
    <source>
        <tissue evidence="4">Silk gland</tissue>
    </source>
</reference>
<proteinExistence type="predicted"/>
<dbReference type="RefSeq" id="XP_028037543.1">
    <property type="nucleotide sequence ID" value="XM_028181742.1"/>
</dbReference>
<keyword evidence="1" id="KW-0479">Metal-binding</keyword>
<sequence length="93" mass="11100">MRNCLADDDFVFPQCPVCQKMEKSKKRLQIHVSKRHRPRPTYRYMCPMCSKNYQQTDHVRRHMARCHGVSRDQQGQIQKLPIESFSNLATLKH</sequence>
<dbReference type="GO" id="GO:0008270">
    <property type="term" value="F:zinc ion binding"/>
    <property type="evidence" value="ECO:0007669"/>
    <property type="project" value="UniProtKB-KW"/>
</dbReference>
<dbReference type="AlphaFoldDB" id="A0A6J2K7H3"/>
<evidence type="ECO:0000313" key="4">
    <source>
        <dbReference type="RefSeq" id="XP_028037543.1"/>
    </source>
</evidence>
<name>A0A6J2K7H3_BOMMA</name>
<dbReference type="SMART" id="SM00355">
    <property type="entry name" value="ZnF_C2H2"/>
    <property type="match status" value="2"/>
</dbReference>
<dbReference type="SUPFAM" id="SSF57667">
    <property type="entry name" value="beta-beta-alpha zinc fingers"/>
    <property type="match status" value="1"/>
</dbReference>
<dbReference type="InterPro" id="IPR013087">
    <property type="entry name" value="Znf_C2H2_type"/>
</dbReference>
<keyword evidence="3" id="KW-1185">Reference proteome</keyword>
<dbReference type="InterPro" id="IPR036236">
    <property type="entry name" value="Znf_C2H2_sf"/>
</dbReference>
<keyword evidence="1" id="KW-0862">Zinc</keyword>
<gene>
    <name evidence="4" type="primary">LOC114248490</name>
</gene>
<evidence type="ECO:0000256" key="1">
    <source>
        <dbReference type="PROSITE-ProRule" id="PRU00042"/>
    </source>
</evidence>
<dbReference type="KEGG" id="bman:114248490"/>
<feature type="domain" description="C2H2-type" evidence="2">
    <location>
        <begin position="44"/>
        <end position="72"/>
    </location>
</feature>
<dbReference type="Pfam" id="PF05605">
    <property type="entry name" value="zf-Di19"/>
    <property type="match status" value="1"/>
</dbReference>
<dbReference type="PROSITE" id="PS50157">
    <property type="entry name" value="ZINC_FINGER_C2H2_2"/>
    <property type="match status" value="1"/>
</dbReference>
<organism evidence="3 4">
    <name type="scientific">Bombyx mandarina</name>
    <name type="common">Wild silk moth</name>
    <name type="synonym">Wild silkworm</name>
    <dbReference type="NCBI Taxonomy" id="7092"/>
    <lineage>
        <taxon>Eukaryota</taxon>
        <taxon>Metazoa</taxon>
        <taxon>Ecdysozoa</taxon>
        <taxon>Arthropoda</taxon>
        <taxon>Hexapoda</taxon>
        <taxon>Insecta</taxon>
        <taxon>Pterygota</taxon>
        <taxon>Neoptera</taxon>
        <taxon>Endopterygota</taxon>
        <taxon>Lepidoptera</taxon>
        <taxon>Glossata</taxon>
        <taxon>Ditrysia</taxon>
        <taxon>Bombycoidea</taxon>
        <taxon>Bombycidae</taxon>
        <taxon>Bombycinae</taxon>
        <taxon>Bombyx</taxon>
    </lineage>
</organism>
<dbReference type="PROSITE" id="PS00028">
    <property type="entry name" value="ZINC_FINGER_C2H2_1"/>
    <property type="match status" value="1"/>
</dbReference>